<evidence type="ECO:0000259" key="4">
    <source>
        <dbReference type="PROSITE" id="PS50070"/>
    </source>
</evidence>
<feature type="domain" description="Kringle" evidence="4">
    <location>
        <begin position="13"/>
        <end position="86"/>
    </location>
</feature>
<dbReference type="PRINTS" id="PR00018">
    <property type="entry name" value="KRINGLE"/>
</dbReference>
<keyword evidence="2 3" id="KW-1015">Disulfide bond</keyword>
<dbReference type="InterPro" id="IPR018056">
    <property type="entry name" value="Kringle_CS"/>
</dbReference>
<reference evidence="5" key="3">
    <citation type="submission" date="2025-09" db="UniProtKB">
        <authorList>
            <consortium name="Ensembl"/>
        </authorList>
    </citation>
    <scope>IDENTIFICATION</scope>
    <source>
        <strain evidence="5">Guanapo</strain>
    </source>
</reference>
<dbReference type="CDD" id="cd00108">
    <property type="entry name" value="KR"/>
    <property type="match status" value="1"/>
</dbReference>
<evidence type="ECO:0000313" key="5">
    <source>
        <dbReference type="Ensembl" id="ENSPREP00000026553.1"/>
    </source>
</evidence>
<comment type="caution">
    <text evidence="3">Lacks conserved residue(s) required for the propagation of feature annotation.</text>
</comment>
<keyword evidence="1 3" id="KW-0420">Kringle</keyword>
<dbReference type="OMA" id="HAPSEEC"/>
<dbReference type="PANTHER" id="PTHR24261">
    <property type="entry name" value="PLASMINOGEN-RELATED"/>
    <property type="match status" value="1"/>
</dbReference>
<dbReference type="InterPro" id="IPR013806">
    <property type="entry name" value="Kringle-like"/>
</dbReference>
<sequence>VLCLSLFHAPSEECMHCRGEDYKGKISVTENGFTCQRWDSQIPHNHGFFPTFLEENYCRNPNADSRPWCYTSSPSRRWDYCSIPRCSKLLYLCLKVVKK</sequence>
<reference evidence="5" key="2">
    <citation type="submission" date="2025-08" db="UniProtKB">
        <authorList>
            <consortium name="Ensembl"/>
        </authorList>
    </citation>
    <scope>IDENTIFICATION</scope>
    <source>
        <strain evidence="5">Guanapo</strain>
    </source>
</reference>
<evidence type="ECO:0000313" key="6">
    <source>
        <dbReference type="Proteomes" id="UP000242638"/>
    </source>
</evidence>
<feature type="disulfide bond" evidence="3">
    <location>
        <begin position="58"/>
        <end position="81"/>
    </location>
</feature>
<dbReference type="Proteomes" id="UP000242638">
    <property type="component" value="Unassembled WGS sequence"/>
</dbReference>
<dbReference type="Pfam" id="PF00051">
    <property type="entry name" value="Kringle"/>
    <property type="match status" value="1"/>
</dbReference>
<dbReference type="GO" id="GO:0005102">
    <property type="term" value="F:signaling receptor binding"/>
    <property type="evidence" value="ECO:0007669"/>
    <property type="project" value="TreeGrafter"/>
</dbReference>
<organism evidence="5 6">
    <name type="scientific">Poecilia reticulata</name>
    <name type="common">Guppy</name>
    <name type="synonym">Acanthophacelus reticulatus</name>
    <dbReference type="NCBI Taxonomy" id="8081"/>
    <lineage>
        <taxon>Eukaryota</taxon>
        <taxon>Metazoa</taxon>
        <taxon>Chordata</taxon>
        <taxon>Craniata</taxon>
        <taxon>Vertebrata</taxon>
        <taxon>Euteleostomi</taxon>
        <taxon>Actinopterygii</taxon>
        <taxon>Neopterygii</taxon>
        <taxon>Teleostei</taxon>
        <taxon>Neoteleostei</taxon>
        <taxon>Acanthomorphata</taxon>
        <taxon>Ovalentaria</taxon>
        <taxon>Atherinomorphae</taxon>
        <taxon>Cyprinodontiformes</taxon>
        <taxon>Poeciliidae</taxon>
        <taxon>Poeciliinae</taxon>
        <taxon>Poecilia</taxon>
    </lineage>
</organism>
<dbReference type="GO" id="GO:0004175">
    <property type="term" value="F:endopeptidase activity"/>
    <property type="evidence" value="ECO:0007669"/>
    <property type="project" value="TreeGrafter"/>
</dbReference>
<evidence type="ECO:0000256" key="3">
    <source>
        <dbReference type="PROSITE-ProRule" id="PRU00121"/>
    </source>
</evidence>
<keyword evidence="6" id="KW-1185">Reference proteome</keyword>
<dbReference type="PROSITE" id="PS00021">
    <property type="entry name" value="KRINGLE_1"/>
    <property type="match status" value="1"/>
</dbReference>
<dbReference type="STRING" id="8081.ENSPREP00000026553"/>
<protein>
    <recommendedName>
        <fullName evidence="4">Kringle domain-containing protein</fullName>
    </recommendedName>
</protein>
<dbReference type="AlphaFoldDB" id="A0A3P9PY80"/>
<accession>A0A3P9PY80</accession>
<dbReference type="Ensembl" id="ENSPRET00000026825.1">
    <property type="protein sequence ID" value="ENSPREP00000026553.1"/>
    <property type="gene ID" value="ENSPREG00000017945.1"/>
</dbReference>
<dbReference type="PROSITE" id="PS50070">
    <property type="entry name" value="KRINGLE_2"/>
    <property type="match status" value="1"/>
</dbReference>
<dbReference type="GO" id="GO:0006508">
    <property type="term" value="P:proteolysis"/>
    <property type="evidence" value="ECO:0007669"/>
    <property type="project" value="TreeGrafter"/>
</dbReference>
<dbReference type="InterPro" id="IPR050759">
    <property type="entry name" value="Serine_protease_kringle"/>
</dbReference>
<proteinExistence type="predicted"/>
<dbReference type="GeneTree" id="ENSGT00940000175008"/>
<dbReference type="InterPro" id="IPR038178">
    <property type="entry name" value="Kringle_sf"/>
</dbReference>
<dbReference type="GO" id="GO:0005615">
    <property type="term" value="C:extracellular space"/>
    <property type="evidence" value="ECO:0007669"/>
    <property type="project" value="TreeGrafter"/>
</dbReference>
<dbReference type="InterPro" id="IPR000001">
    <property type="entry name" value="Kringle"/>
</dbReference>
<reference evidence="6" key="1">
    <citation type="submission" date="2013-11" db="EMBL/GenBank/DDBJ databases">
        <title>The genomic landscape of the Guanapo guppy.</title>
        <authorList>
            <person name="Kuenstner A."/>
            <person name="Dreyer C."/>
        </authorList>
    </citation>
    <scope>NUCLEOTIDE SEQUENCE</scope>
    <source>
        <strain evidence="6">Guanapo</strain>
    </source>
</reference>
<evidence type="ECO:0000256" key="2">
    <source>
        <dbReference type="ARBA" id="ARBA00023157"/>
    </source>
</evidence>
<dbReference type="SUPFAM" id="SSF57440">
    <property type="entry name" value="Kringle-like"/>
    <property type="match status" value="1"/>
</dbReference>
<evidence type="ECO:0000256" key="1">
    <source>
        <dbReference type="ARBA" id="ARBA00022572"/>
    </source>
</evidence>
<name>A0A3P9PY80_POERE</name>
<dbReference type="SMART" id="SM00130">
    <property type="entry name" value="KR"/>
    <property type="match status" value="1"/>
</dbReference>
<dbReference type="Gene3D" id="2.40.20.10">
    <property type="entry name" value="Plasminogen Kringle 4"/>
    <property type="match status" value="1"/>
</dbReference>
<dbReference type="PANTHER" id="PTHR24261:SF13">
    <property type="entry name" value="PLASMINOGEN"/>
    <property type="match status" value="1"/>
</dbReference>